<dbReference type="SUPFAM" id="SSF56112">
    <property type="entry name" value="Protein kinase-like (PK-like)"/>
    <property type="match status" value="1"/>
</dbReference>
<feature type="domain" description="Aminoglycoside phosphotransferase" evidence="1">
    <location>
        <begin position="96"/>
        <end position="296"/>
    </location>
</feature>
<dbReference type="InterPro" id="IPR011009">
    <property type="entry name" value="Kinase-like_dom_sf"/>
</dbReference>
<dbReference type="InterPro" id="IPR052961">
    <property type="entry name" value="Oxido-Kinase-like_Enzymes"/>
</dbReference>
<dbReference type="AlphaFoldDB" id="A0A6J6DWI3"/>
<accession>A0A6J6DWI3</accession>
<dbReference type="PANTHER" id="PTHR23020:SF41">
    <property type="entry name" value="AMINOGLYCOSIDE PHOSPHOTRANSFERASE DOMAIN-CONTAINING PROTEIN"/>
    <property type="match status" value="1"/>
</dbReference>
<evidence type="ECO:0000259" key="1">
    <source>
        <dbReference type="Pfam" id="PF01636"/>
    </source>
</evidence>
<gene>
    <name evidence="2" type="ORF">UFOPK1722_00221</name>
</gene>
<dbReference type="PANTHER" id="PTHR23020">
    <property type="entry name" value="UNCHARACTERIZED NUCLEAR HORMONE RECEPTOR-RELATED"/>
    <property type="match status" value="1"/>
</dbReference>
<sequence length="365" mass="40031">MGEVQDIRSDPRTIDTAWMARVLDDAGVSAGATLSDCRFEGFVGTGQTGCNGRFSLTWSETSNESAGRPATVMGKFPSLDETARATGFGGSAYVTEYNFYSRVARTVGVRAPKCHHAALNLEAQQFCLIMEDLSGSEQGDQFVGLTLDEAELAIEQAVLMHAPRWGDPTLSEIAANPATVEERAAMLSMIYSMLLPAFMERLGSRLEEPIARLVQDFAPHVARWAMGSGTPLTLAHYDFRPDNFLFARTPDAPPLVIVDWQTANQGLGMVDVAYMIAGSFTPERRRDVERDLLESYRVRMNAAGVGYDRDTAVRDYRFGSLWGLVITVLATSMAARTERGDDLFVTMATQHGHQAIDHDAMSLLI</sequence>
<name>A0A6J6DWI3_9ZZZZ</name>
<evidence type="ECO:0000313" key="2">
    <source>
        <dbReference type="EMBL" id="CAB4568452.1"/>
    </source>
</evidence>
<dbReference type="Gene3D" id="3.90.1200.10">
    <property type="match status" value="1"/>
</dbReference>
<dbReference type="EMBL" id="CAEZTS010000011">
    <property type="protein sequence ID" value="CAB4568452.1"/>
    <property type="molecule type" value="Genomic_DNA"/>
</dbReference>
<reference evidence="2" key="1">
    <citation type="submission" date="2020-05" db="EMBL/GenBank/DDBJ databases">
        <authorList>
            <person name="Chiriac C."/>
            <person name="Salcher M."/>
            <person name="Ghai R."/>
            <person name="Kavagutti S V."/>
        </authorList>
    </citation>
    <scope>NUCLEOTIDE SEQUENCE</scope>
</reference>
<dbReference type="InterPro" id="IPR002575">
    <property type="entry name" value="Aminoglycoside_PTrfase"/>
</dbReference>
<organism evidence="2">
    <name type="scientific">freshwater metagenome</name>
    <dbReference type="NCBI Taxonomy" id="449393"/>
    <lineage>
        <taxon>unclassified sequences</taxon>
        <taxon>metagenomes</taxon>
        <taxon>ecological metagenomes</taxon>
    </lineage>
</organism>
<proteinExistence type="predicted"/>
<protein>
    <submittedName>
        <fullName evidence="2">Unannotated protein</fullName>
    </submittedName>
</protein>
<dbReference type="Pfam" id="PF01636">
    <property type="entry name" value="APH"/>
    <property type="match status" value="1"/>
</dbReference>